<dbReference type="InterPro" id="IPR019960">
    <property type="entry name" value="T1SS_VCA0849"/>
</dbReference>
<organism evidence="2 3">
    <name type="scientific">Shewanella electrodiphila</name>
    <dbReference type="NCBI Taxonomy" id="934143"/>
    <lineage>
        <taxon>Bacteria</taxon>
        <taxon>Pseudomonadati</taxon>
        <taxon>Pseudomonadota</taxon>
        <taxon>Gammaproteobacteria</taxon>
        <taxon>Alteromonadales</taxon>
        <taxon>Shewanellaceae</taxon>
        <taxon>Shewanella</taxon>
    </lineage>
</organism>
<dbReference type="EMBL" id="JAKIKU010000010">
    <property type="protein sequence ID" value="MCL1046907.1"/>
    <property type="molecule type" value="Genomic_DNA"/>
</dbReference>
<dbReference type="InterPro" id="IPR011049">
    <property type="entry name" value="Serralysin-like_metalloprot_C"/>
</dbReference>
<dbReference type="NCBIfam" id="TIGR03661">
    <property type="entry name" value="T1SS_VCA0849"/>
    <property type="match status" value="1"/>
</dbReference>
<dbReference type="Proteomes" id="UP001202134">
    <property type="component" value="Unassembled WGS sequence"/>
</dbReference>
<evidence type="ECO:0000256" key="1">
    <source>
        <dbReference type="SAM" id="MobiDB-lite"/>
    </source>
</evidence>
<reference evidence="2 3" key="1">
    <citation type="submission" date="2022-01" db="EMBL/GenBank/DDBJ databases">
        <title>Whole genome-based taxonomy of the Shewanellaceae.</title>
        <authorList>
            <person name="Martin-Rodriguez A.J."/>
        </authorList>
    </citation>
    <scope>NUCLEOTIDE SEQUENCE [LARGE SCALE GENOMIC DNA]</scope>
    <source>
        <strain evidence="2 3">DSM 24955</strain>
    </source>
</reference>
<accession>A0ABT0KSR2</accession>
<evidence type="ECO:0000313" key="2">
    <source>
        <dbReference type="EMBL" id="MCL1046907.1"/>
    </source>
</evidence>
<feature type="region of interest" description="Disordered" evidence="1">
    <location>
        <begin position="99"/>
        <end position="118"/>
    </location>
</feature>
<name>A0ABT0KSR2_9GAMM</name>
<proteinExistence type="predicted"/>
<protein>
    <submittedName>
        <fullName evidence="2">Type I secretion C-terminal target domain-containing protein</fullName>
    </submittedName>
</protein>
<sequence>MGNDVIEGFDINSDTLDLSDLLQGENTDNLSDFLSLSFADGNTTISIDADNDNVVDQVIVLNGVDLSDANNYSTTDDGVIINGLLDDGALIVDTEPAVSAQSSAFDPLDNTPDGNIIP</sequence>
<evidence type="ECO:0000313" key="3">
    <source>
        <dbReference type="Proteomes" id="UP001202134"/>
    </source>
</evidence>
<keyword evidence="3" id="KW-1185">Reference proteome</keyword>
<gene>
    <name evidence="2" type="ORF">L2737_16520</name>
</gene>
<dbReference type="Gene3D" id="2.150.10.10">
    <property type="entry name" value="Serralysin-like metalloprotease, C-terminal"/>
    <property type="match status" value="1"/>
</dbReference>
<comment type="caution">
    <text evidence="2">The sequence shown here is derived from an EMBL/GenBank/DDBJ whole genome shotgun (WGS) entry which is preliminary data.</text>
</comment>